<dbReference type="EMBL" id="UINC01002178">
    <property type="protein sequence ID" value="SUZ93798.1"/>
    <property type="molecule type" value="Genomic_DNA"/>
</dbReference>
<protein>
    <submittedName>
        <fullName evidence="1">Uncharacterized protein</fullName>
    </submittedName>
</protein>
<dbReference type="AlphaFoldDB" id="A0A381RS39"/>
<name>A0A381RS39_9ZZZZ</name>
<sequence length="263" mass="28212">MTEADIIAGTITNTSINASAAIAQSKLASIVTADITTNQIDETLIKDAFVGDFSDVTVTAADSFLYGDATDSGNTKKDTVQGILDLAGGGWEPLQAVIADNTSTSVAFVEPAFSATYTNYVVVFNTWKPATTNTRAYYEFYTGSAWLGAGYKWSHHGYDANVTFRQGNNTAGASAVGDFCDGWHLEGTSPHTFNGVLYCWDPLAATQKNFSMMSSRMSYAGYFINQTSVLAHSTTTAITNIRLSMSSGNIETGEFRLYGIKDS</sequence>
<accession>A0A381RS39</accession>
<reference evidence="1" key="1">
    <citation type="submission" date="2018-05" db="EMBL/GenBank/DDBJ databases">
        <authorList>
            <person name="Lanie J.A."/>
            <person name="Ng W.-L."/>
            <person name="Kazmierczak K.M."/>
            <person name="Andrzejewski T.M."/>
            <person name="Davidsen T.M."/>
            <person name="Wayne K.J."/>
            <person name="Tettelin H."/>
            <person name="Glass J.I."/>
            <person name="Rusch D."/>
            <person name="Podicherti R."/>
            <person name="Tsui H.-C.T."/>
            <person name="Winkler M.E."/>
        </authorList>
    </citation>
    <scope>NUCLEOTIDE SEQUENCE</scope>
</reference>
<organism evidence="1">
    <name type="scientific">marine metagenome</name>
    <dbReference type="NCBI Taxonomy" id="408172"/>
    <lineage>
        <taxon>unclassified sequences</taxon>
        <taxon>metagenomes</taxon>
        <taxon>ecological metagenomes</taxon>
    </lineage>
</organism>
<gene>
    <name evidence="1" type="ORF">METZ01_LOCUS46652</name>
</gene>
<proteinExistence type="predicted"/>
<evidence type="ECO:0000313" key="1">
    <source>
        <dbReference type="EMBL" id="SUZ93798.1"/>
    </source>
</evidence>